<feature type="domain" description="NadR/Ttd14 AAA" evidence="1">
    <location>
        <begin position="2"/>
        <end position="97"/>
    </location>
</feature>
<dbReference type="PANTHER" id="PTHR34932:SF1">
    <property type="entry name" value="TRPL TRANSLOCATION DEFECT PROTEIN 14"/>
    <property type="match status" value="1"/>
</dbReference>
<dbReference type="PANTHER" id="PTHR34932">
    <property type="entry name" value="TRPL TRANSLOCATION DEFECT PROTEIN 14"/>
    <property type="match status" value="1"/>
</dbReference>
<gene>
    <name evidence="2" type="ORF">TeGR_g5605</name>
</gene>
<proteinExistence type="predicted"/>
<name>A0ABQ6MHR7_9STRA</name>
<reference evidence="2 3" key="1">
    <citation type="journal article" date="2023" name="Commun. Biol.">
        <title>Genome analysis of Parmales, the sister group of diatoms, reveals the evolutionary specialization of diatoms from phago-mixotrophs to photoautotrophs.</title>
        <authorList>
            <person name="Ban H."/>
            <person name="Sato S."/>
            <person name="Yoshikawa S."/>
            <person name="Yamada K."/>
            <person name="Nakamura Y."/>
            <person name="Ichinomiya M."/>
            <person name="Sato N."/>
            <person name="Blanc-Mathieu R."/>
            <person name="Endo H."/>
            <person name="Kuwata A."/>
            <person name="Ogata H."/>
        </authorList>
    </citation>
    <scope>NUCLEOTIDE SEQUENCE [LARGE SCALE GENOMIC DNA]</scope>
</reference>
<protein>
    <recommendedName>
        <fullName evidence="1">NadR/Ttd14 AAA domain-containing protein</fullName>
    </recommendedName>
</protein>
<dbReference type="Pfam" id="PF13521">
    <property type="entry name" value="AAA_28"/>
    <property type="match status" value="1"/>
</dbReference>
<evidence type="ECO:0000259" key="1">
    <source>
        <dbReference type="Pfam" id="PF13521"/>
    </source>
</evidence>
<evidence type="ECO:0000313" key="2">
    <source>
        <dbReference type="EMBL" id="GMI26436.1"/>
    </source>
</evidence>
<dbReference type="Proteomes" id="UP001165060">
    <property type="component" value="Unassembled WGS sequence"/>
</dbReference>
<dbReference type="InterPro" id="IPR053227">
    <property type="entry name" value="TRPL-trafficking_regulator"/>
</dbReference>
<dbReference type="EMBL" id="BRYB01000257">
    <property type="protein sequence ID" value="GMI26436.1"/>
    <property type="molecule type" value="Genomic_DNA"/>
</dbReference>
<organism evidence="2 3">
    <name type="scientific">Tetraparma gracilis</name>
    <dbReference type="NCBI Taxonomy" id="2962635"/>
    <lineage>
        <taxon>Eukaryota</taxon>
        <taxon>Sar</taxon>
        <taxon>Stramenopiles</taxon>
        <taxon>Ochrophyta</taxon>
        <taxon>Bolidophyceae</taxon>
        <taxon>Parmales</taxon>
        <taxon>Triparmaceae</taxon>
        <taxon>Tetraparma</taxon>
    </lineage>
</organism>
<accession>A0ABQ6MHR7</accession>
<keyword evidence="3" id="KW-1185">Reference proteome</keyword>
<comment type="caution">
    <text evidence="2">The sequence shown here is derived from an EMBL/GenBank/DDBJ whole genome shotgun (WGS) entry which is preliminary data.</text>
</comment>
<dbReference type="InterPro" id="IPR038727">
    <property type="entry name" value="NadR/Ttd14_AAA_dom"/>
</dbReference>
<sequence>MDRGLLDIPAYLPPPQWEEVLSANSLTESTLAKRYDLVLHLTTAAAGAEAFYTTANNAARTETSEEARVLDERMVGNWRRAHSNVVQIDNEGSFEEKVARAEAAAVRNVKARLAL</sequence>
<evidence type="ECO:0000313" key="3">
    <source>
        <dbReference type="Proteomes" id="UP001165060"/>
    </source>
</evidence>